<protein>
    <submittedName>
        <fullName evidence="1">Uncharacterized protein</fullName>
    </submittedName>
</protein>
<evidence type="ECO:0000313" key="1">
    <source>
        <dbReference type="EMBL" id="TDV57639.1"/>
    </source>
</evidence>
<evidence type="ECO:0000313" key="2">
    <source>
        <dbReference type="Proteomes" id="UP000294927"/>
    </source>
</evidence>
<accession>A0A4R7W6I1</accession>
<dbReference type="EMBL" id="SOCP01000001">
    <property type="protein sequence ID" value="TDV57639.1"/>
    <property type="molecule type" value="Genomic_DNA"/>
</dbReference>
<proteinExistence type="predicted"/>
<reference evidence="1 2" key="1">
    <citation type="submission" date="2019-03" db="EMBL/GenBank/DDBJ databases">
        <title>Genomic Encyclopedia of Archaeal and Bacterial Type Strains, Phase II (KMG-II): from individual species to whole genera.</title>
        <authorList>
            <person name="Goeker M."/>
        </authorList>
    </citation>
    <scope>NUCLEOTIDE SEQUENCE [LARGE SCALE GENOMIC DNA]</scope>
    <source>
        <strain evidence="1 2">DSM 45499</strain>
    </source>
</reference>
<sequence>MARRWAVTGYDSTMTTQTTTIARNDNLLGVYLNDHLAGATAGVELAKRLAGASDDEVDTPVMSRLAGEIAEDRDALMDVISTLDIPIRQYKVWLGWLAEKGGRLKPNGHVLSRSPLSRVLELEMLRLGIEGKAAVWRTLRARAATDPRLETARFDRLLQRADDQATQVERLRTSAVTEVFGGSGEPVA</sequence>
<comment type="caution">
    <text evidence="1">The sequence shown here is derived from an EMBL/GenBank/DDBJ whole genome shotgun (WGS) entry which is preliminary data.</text>
</comment>
<dbReference type="Proteomes" id="UP000294927">
    <property type="component" value="Unassembled WGS sequence"/>
</dbReference>
<gene>
    <name evidence="1" type="ORF">CLV71_101512</name>
</gene>
<name>A0A4R7W6I1_9PSEU</name>
<organism evidence="1 2">
    <name type="scientific">Actinophytocola oryzae</name>
    <dbReference type="NCBI Taxonomy" id="502181"/>
    <lineage>
        <taxon>Bacteria</taxon>
        <taxon>Bacillati</taxon>
        <taxon>Actinomycetota</taxon>
        <taxon>Actinomycetes</taxon>
        <taxon>Pseudonocardiales</taxon>
        <taxon>Pseudonocardiaceae</taxon>
    </lineage>
</organism>
<keyword evidence="2" id="KW-1185">Reference proteome</keyword>
<dbReference type="AlphaFoldDB" id="A0A4R7W6I1"/>